<dbReference type="InterPro" id="IPR018650">
    <property type="entry name" value="STSV1_Orf64"/>
</dbReference>
<sequence length="505" mass="54381">MAAPVTAGDRTAGRVRPGGWATPLVLVLLASAVYTAFALLRLRAFRTSTYDLVIFDQAVRSYSRFGPPVAPVKGVHNGFGPHFSILGDHFSPILALIAPLYRLHDGPATLLVAQAVLFALAIVPIWRFARRRLGRGAAVCASLAYALSWPIAEALRFDFHEVAFAPLLTALAIERFDAGRRGRAAVAAVLLLLVKEDSGLLVAGFGLSLLVMRPTTGLGRRRTLRGDRPLGMALVAVGLATTAVASRVLVPAFGGNGNYYFAYTDFGHDMRSAALHVLTHPWDAVTALGTPPEKLGTMALLVLPFLALPLVSPLTLVVVPPLLERMLSGKFDNWWAPHYHYNAFLVAVLVLAAVDGATRVQDRARIRRAASANAAPVLERLGTWLVAGMLAGTLVTVPAFAFRSLADGSLYARSARELAAAAAVSRVPSGVEVEAVNHAGPALSGRTHVLLWDRTPRWADWVVGDVAYAQFPFTSVDEQRERVALLARDGYRTVFSRDGYVVLHR</sequence>
<dbReference type="AlphaFoldDB" id="A0A3M2MHM8"/>
<feature type="transmembrane region" description="Helical" evidence="1">
    <location>
        <begin position="339"/>
        <end position="360"/>
    </location>
</feature>
<comment type="caution">
    <text evidence="2">The sequence shown here is derived from an EMBL/GenBank/DDBJ whole genome shotgun (WGS) entry which is preliminary data.</text>
</comment>
<organism evidence="2 3">
    <name type="scientific">Actinomadura harenae</name>
    <dbReference type="NCBI Taxonomy" id="2483351"/>
    <lineage>
        <taxon>Bacteria</taxon>
        <taxon>Bacillati</taxon>
        <taxon>Actinomycetota</taxon>
        <taxon>Actinomycetes</taxon>
        <taxon>Streptosporangiales</taxon>
        <taxon>Thermomonosporaceae</taxon>
        <taxon>Actinomadura</taxon>
    </lineage>
</organism>
<dbReference type="RefSeq" id="WP_122193199.1">
    <property type="nucleotide sequence ID" value="NZ_JBHSKC010000026.1"/>
</dbReference>
<feature type="transmembrane region" description="Helical" evidence="1">
    <location>
        <begin position="298"/>
        <end position="319"/>
    </location>
</feature>
<keyword evidence="3" id="KW-1185">Reference proteome</keyword>
<name>A0A3M2MHM8_9ACTN</name>
<evidence type="ECO:0000256" key="1">
    <source>
        <dbReference type="SAM" id="Phobius"/>
    </source>
</evidence>
<keyword evidence="1" id="KW-0812">Transmembrane</keyword>
<feature type="transmembrane region" description="Helical" evidence="1">
    <location>
        <begin position="185"/>
        <end position="210"/>
    </location>
</feature>
<evidence type="ECO:0000313" key="3">
    <source>
        <dbReference type="Proteomes" id="UP000282674"/>
    </source>
</evidence>
<dbReference type="Proteomes" id="UP000282674">
    <property type="component" value="Unassembled WGS sequence"/>
</dbReference>
<feature type="transmembrane region" description="Helical" evidence="1">
    <location>
        <begin position="107"/>
        <end position="126"/>
    </location>
</feature>
<accession>A0A3M2MHM8</accession>
<evidence type="ECO:0000313" key="2">
    <source>
        <dbReference type="EMBL" id="RMI46788.1"/>
    </source>
</evidence>
<dbReference type="EMBL" id="RFFG01000007">
    <property type="protein sequence ID" value="RMI46788.1"/>
    <property type="molecule type" value="Genomic_DNA"/>
</dbReference>
<proteinExistence type="predicted"/>
<dbReference type="OrthoDB" id="5240834at2"/>
<feature type="transmembrane region" description="Helical" evidence="1">
    <location>
        <begin position="230"/>
        <end position="250"/>
    </location>
</feature>
<feature type="transmembrane region" description="Helical" evidence="1">
    <location>
        <begin position="20"/>
        <end position="40"/>
    </location>
</feature>
<feature type="transmembrane region" description="Helical" evidence="1">
    <location>
        <begin position="381"/>
        <end position="402"/>
    </location>
</feature>
<dbReference type="Pfam" id="PF09852">
    <property type="entry name" value="DUF2079"/>
    <property type="match status" value="1"/>
</dbReference>
<protein>
    <submittedName>
        <fullName evidence="2">DUF2079 domain-containing protein</fullName>
    </submittedName>
</protein>
<gene>
    <name evidence="2" type="ORF">EBO15_05445</name>
</gene>
<keyword evidence="1" id="KW-0472">Membrane</keyword>
<keyword evidence="1" id="KW-1133">Transmembrane helix</keyword>
<reference evidence="2 3" key="1">
    <citation type="submission" date="2018-10" db="EMBL/GenBank/DDBJ databases">
        <title>Isolation from soil.</title>
        <authorList>
            <person name="Hu J."/>
        </authorList>
    </citation>
    <scope>NUCLEOTIDE SEQUENCE [LARGE SCALE GENOMIC DNA]</scope>
    <source>
        <strain evidence="2 3">NEAU-Ht49</strain>
    </source>
</reference>